<accession>A0ABR8P2E3</accession>
<gene>
    <name evidence="1" type="ORF">IF202_11205</name>
</gene>
<sequence>MFEFLIFIAACAVIAFLVTNIQKHIDQPKVKLQPIKIEREEIRRPSSRQKRPY</sequence>
<proteinExistence type="predicted"/>
<dbReference type="EMBL" id="JACYFC010000003">
    <property type="protein sequence ID" value="MBD5771618.1"/>
    <property type="molecule type" value="Genomic_DNA"/>
</dbReference>
<dbReference type="RefSeq" id="WP_191594985.1">
    <property type="nucleotide sequence ID" value="NZ_JACYFC010000003.1"/>
</dbReference>
<comment type="caution">
    <text evidence="1">The sequence shown here is derived from an EMBL/GenBank/DDBJ whole genome shotgun (WGS) entry which is preliminary data.</text>
</comment>
<evidence type="ECO:0000313" key="1">
    <source>
        <dbReference type="EMBL" id="MBD5771618.1"/>
    </source>
</evidence>
<dbReference type="Proteomes" id="UP000604161">
    <property type="component" value="Unassembled WGS sequence"/>
</dbReference>
<keyword evidence="2" id="KW-1185">Reference proteome</keyword>
<protein>
    <submittedName>
        <fullName evidence="1">Uncharacterized protein</fullName>
    </submittedName>
</protein>
<evidence type="ECO:0000313" key="2">
    <source>
        <dbReference type="Proteomes" id="UP000604161"/>
    </source>
</evidence>
<reference evidence="1 2" key="1">
    <citation type="submission" date="2020-09" db="EMBL/GenBank/DDBJ databases">
        <title>Marinomonas sp. nov., isolated from the cysticercosis algae of Qingdao, China.</title>
        <authorList>
            <person name="Sun X."/>
        </authorList>
    </citation>
    <scope>NUCLEOTIDE SEQUENCE [LARGE SCALE GENOMIC DNA]</scope>
    <source>
        <strain evidence="1 2">SM2066</strain>
    </source>
</reference>
<name>A0ABR8P2E3_9GAMM</name>
<organism evidence="1 2">
    <name type="scientific">Marinomonas colpomeniae</name>
    <dbReference type="NCBI Taxonomy" id="2774408"/>
    <lineage>
        <taxon>Bacteria</taxon>
        <taxon>Pseudomonadati</taxon>
        <taxon>Pseudomonadota</taxon>
        <taxon>Gammaproteobacteria</taxon>
        <taxon>Oceanospirillales</taxon>
        <taxon>Oceanospirillaceae</taxon>
        <taxon>Marinomonas</taxon>
    </lineage>
</organism>